<organism evidence="10 11">
    <name type="scientific">Devosia insulae DS-56</name>
    <dbReference type="NCBI Taxonomy" id="1116389"/>
    <lineage>
        <taxon>Bacteria</taxon>
        <taxon>Pseudomonadati</taxon>
        <taxon>Pseudomonadota</taxon>
        <taxon>Alphaproteobacteria</taxon>
        <taxon>Hyphomicrobiales</taxon>
        <taxon>Devosiaceae</taxon>
        <taxon>Devosia</taxon>
    </lineage>
</organism>
<dbReference type="PRINTS" id="PR01035">
    <property type="entry name" value="TCRTETA"/>
</dbReference>
<reference evidence="10 11" key="1">
    <citation type="journal article" date="2015" name="Genome Announc.">
        <title>Genome Assemblies of Three Soil-Associated Devosia species: D. insulae, D. limi, and D. soli.</title>
        <authorList>
            <person name="Hassan Y.I."/>
            <person name="Lepp D."/>
            <person name="Zhou T."/>
        </authorList>
    </citation>
    <scope>NUCLEOTIDE SEQUENCE [LARGE SCALE GENOMIC DNA]</scope>
    <source>
        <strain evidence="10 11">DS-56</strain>
    </source>
</reference>
<feature type="transmembrane region" description="Helical" evidence="8">
    <location>
        <begin position="12"/>
        <end position="30"/>
    </location>
</feature>
<evidence type="ECO:0000259" key="9">
    <source>
        <dbReference type="PROSITE" id="PS50850"/>
    </source>
</evidence>
<dbReference type="InterPro" id="IPR050189">
    <property type="entry name" value="MFS_Efflux_Transporters"/>
</dbReference>
<evidence type="ECO:0000313" key="11">
    <source>
        <dbReference type="Proteomes" id="UP000095463"/>
    </source>
</evidence>
<evidence type="ECO:0000256" key="6">
    <source>
        <dbReference type="ARBA" id="ARBA00022989"/>
    </source>
</evidence>
<feature type="transmembrane region" description="Helical" evidence="8">
    <location>
        <begin position="274"/>
        <end position="294"/>
    </location>
</feature>
<accession>A0A1E5XXA7</accession>
<dbReference type="InterPro" id="IPR020846">
    <property type="entry name" value="MFS_dom"/>
</dbReference>
<evidence type="ECO:0000256" key="1">
    <source>
        <dbReference type="ARBA" id="ARBA00003279"/>
    </source>
</evidence>
<dbReference type="OrthoDB" id="9800416at2"/>
<keyword evidence="5 8" id="KW-0812">Transmembrane</keyword>
<feature type="transmembrane region" description="Helical" evidence="8">
    <location>
        <begin position="132"/>
        <end position="150"/>
    </location>
</feature>
<feature type="transmembrane region" description="Helical" evidence="8">
    <location>
        <begin position="338"/>
        <end position="361"/>
    </location>
</feature>
<comment type="function">
    <text evidence="1">Resistance to tetracycline by an active tetracycline efflux. This is an energy-dependent process that decreases the accumulation of the antibiotic in whole cells. This protein functions as a metal-tetracycline/H(+) antiporter.</text>
</comment>
<keyword evidence="7 8" id="KW-0472">Membrane</keyword>
<feature type="transmembrane region" description="Helical" evidence="8">
    <location>
        <begin position="75"/>
        <end position="94"/>
    </location>
</feature>
<keyword evidence="6 8" id="KW-1133">Transmembrane helix</keyword>
<dbReference type="PANTHER" id="PTHR43124">
    <property type="entry name" value="PURINE EFFLUX PUMP PBUE"/>
    <property type="match status" value="1"/>
</dbReference>
<feature type="transmembrane region" description="Helical" evidence="8">
    <location>
        <begin position="42"/>
        <end position="63"/>
    </location>
</feature>
<evidence type="ECO:0000256" key="3">
    <source>
        <dbReference type="ARBA" id="ARBA00007520"/>
    </source>
</evidence>
<dbReference type="InterPro" id="IPR005829">
    <property type="entry name" value="Sugar_transporter_CS"/>
</dbReference>
<evidence type="ECO:0000256" key="2">
    <source>
        <dbReference type="ARBA" id="ARBA00004651"/>
    </source>
</evidence>
<dbReference type="InterPro" id="IPR001958">
    <property type="entry name" value="Tet-R_TetA/multi-R_MdtG-like"/>
</dbReference>
<gene>
    <name evidence="10" type="ORF">VW23_007530</name>
</gene>
<evidence type="ECO:0000256" key="7">
    <source>
        <dbReference type="ARBA" id="ARBA00023136"/>
    </source>
</evidence>
<feature type="transmembrane region" description="Helical" evidence="8">
    <location>
        <begin position="203"/>
        <end position="227"/>
    </location>
</feature>
<dbReference type="GO" id="GO:0005886">
    <property type="term" value="C:plasma membrane"/>
    <property type="evidence" value="ECO:0007669"/>
    <property type="project" value="UniProtKB-SubCell"/>
</dbReference>
<dbReference type="InterPro" id="IPR036259">
    <property type="entry name" value="MFS_trans_sf"/>
</dbReference>
<evidence type="ECO:0000256" key="5">
    <source>
        <dbReference type="ARBA" id="ARBA00022692"/>
    </source>
</evidence>
<protein>
    <submittedName>
        <fullName evidence="10">MFS transporter</fullName>
    </submittedName>
</protein>
<dbReference type="EMBL" id="LAJE02000009">
    <property type="protein sequence ID" value="OEO33232.1"/>
    <property type="molecule type" value="Genomic_DNA"/>
</dbReference>
<dbReference type="GO" id="GO:0022857">
    <property type="term" value="F:transmembrane transporter activity"/>
    <property type="evidence" value="ECO:0007669"/>
    <property type="project" value="InterPro"/>
</dbReference>
<keyword evidence="4" id="KW-1003">Cell membrane</keyword>
<keyword evidence="11" id="KW-1185">Reference proteome</keyword>
<sequence length="397" mass="40583">MPNPLRGPRLSTLILLSALAILPINFFLPSLPGMAAEFGVDYGIMGLSLAAYAGVSACLQLALGPLSDRFGRRPVILWALTIFIAATVGCAVAPDAWSFLVCRMVQAVIAPTYAVSLAVIRDTTSRDEAAGRFGYLAMAWAIAPMLGPTVGGLLDQVLGWRAGFYALALFGAAVLSLCWTNLPETNRAPSNIMAEQYRAYPELLGSKLFWAYCVCMAFSVGAFYAFLAGAPLAAGAFDLSPAVLGLYMGSITGGFMAGSFLAGRLAGRLPVTTILVAGRVVACAGLLFGLILYAAGIGHVLALFGPCLFVGVSNGLTQPSASAGAISVRSTHTGSAAGLAGATTVAGASLMAAFAGAVLTVGNARSGLLLVMLASAVVALGAALLVRHLEGTVPRTT</sequence>
<evidence type="ECO:0000313" key="10">
    <source>
        <dbReference type="EMBL" id="OEO33232.1"/>
    </source>
</evidence>
<evidence type="ECO:0000256" key="8">
    <source>
        <dbReference type="SAM" id="Phobius"/>
    </source>
</evidence>
<dbReference type="Gene3D" id="1.20.1720.10">
    <property type="entry name" value="Multidrug resistance protein D"/>
    <property type="match status" value="1"/>
</dbReference>
<dbReference type="Pfam" id="PF07690">
    <property type="entry name" value="MFS_1"/>
    <property type="match status" value="1"/>
</dbReference>
<feature type="transmembrane region" description="Helical" evidence="8">
    <location>
        <begin position="100"/>
        <end position="120"/>
    </location>
</feature>
<dbReference type="SUPFAM" id="SSF103473">
    <property type="entry name" value="MFS general substrate transporter"/>
    <property type="match status" value="1"/>
</dbReference>
<comment type="caution">
    <text evidence="10">The sequence shown here is derived from an EMBL/GenBank/DDBJ whole genome shotgun (WGS) entry which is preliminary data.</text>
</comment>
<dbReference type="PROSITE" id="PS00216">
    <property type="entry name" value="SUGAR_TRANSPORT_1"/>
    <property type="match status" value="1"/>
</dbReference>
<dbReference type="Proteomes" id="UP000095463">
    <property type="component" value="Unassembled WGS sequence"/>
</dbReference>
<feature type="transmembrane region" description="Helical" evidence="8">
    <location>
        <begin position="162"/>
        <end position="182"/>
    </location>
</feature>
<feature type="domain" description="Major facilitator superfamily (MFS) profile" evidence="9">
    <location>
        <begin position="9"/>
        <end position="393"/>
    </location>
</feature>
<feature type="transmembrane region" description="Helical" evidence="8">
    <location>
        <begin position="239"/>
        <end position="262"/>
    </location>
</feature>
<comment type="subcellular location">
    <subcellularLocation>
        <location evidence="2">Cell membrane</location>
        <topology evidence="2">Multi-pass membrane protein</topology>
    </subcellularLocation>
</comment>
<comment type="similarity">
    <text evidence="3">Belongs to the major facilitator superfamily. TCR/Tet family.</text>
</comment>
<dbReference type="PROSITE" id="PS50850">
    <property type="entry name" value="MFS"/>
    <property type="match status" value="1"/>
</dbReference>
<proteinExistence type="inferred from homology"/>
<name>A0A1E5XXA7_9HYPH</name>
<evidence type="ECO:0000256" key="4">
    <source>
        <dbReference type="ARBA" id="ARBA00022475"/>
    </source>
</evidence>
<dbReference type="InterPro" id="IPR011701">
    <property type="entry name" value="MFS"/>
</dbReference>
<dbReference type="PANTHER" id="PTHR43124:SF3">
    <property type="entry name" value="CHLORAMPHENICOL EFFLUX PUMP RV0191"/>
    <property type="match status" value="1"/>
</dbReference>
<dbReference type="AlphaFoldDB" id="A0A1E5XXA7"/>
<feature type="transmembrane region" description="Helical" evidence="8">
    <location>
        <begin position="367"/>
        <end position="386"/>
    </location>
</feature>